<proteinExistence type="predicted"/>
<reference evidence="2" key="1">
    <citation type="submission" date="2021-06" db="EMBL/GenBank/DDBJ databases">
        <authorList>
            <person name="Kallberg Y."/>
            <person name="Tangrot J."/>
            <person name="Rosling A."/>
        </authorList>
    </citation>
    <scope>NUCLEOTIDE SEQUENCE</scope>
    <source>
        <strain evidence="2">UK204</strain>
    </source>
</reference>
<dbReference type="EMBL" id="CAJVPQ010004662">
    <property type="protein sequence ID" value="CAG8656136.1"/>
    <property type="molecule type" value="Genomic_DNA"/>
</dbReference>
<evidence type="ECO:0000313" key="2">
    <source>
        <dbReference type="EMBL" id="CAG8656136.1"/>
    </source>
</evidence>
<protein>
    <submittedName>
        <fullName evidence="2">11361_t:CDS:1</fullName>
    </submittedName>
</protein>
<comment type="caution">
    <text evidence="2">The sequence shown here is derived from an EMBL/GenBank/DDBJ whole genome shotgun (WGS) entry which is preliminary data.</text>
</comment>
<accession>A0A9N9H8B6</accession>
<evidence type="ECO:0000256" key="1">
    <source>
        <dbReference type="SAM" id="MobiDB-lite"/>
    </source>
</evidence>
<sequence>MNQREKFQESDNPKHLVQRINLTSSRPPFVQRINLTDFRPPSASSLQKSNLTASSNHLTSFSPFSSAFSASFKSFSASSTQKLSINLEKLEAIKGRYGIRLPSRYEKDVVTEASEKGKNIGKKLPAMIWIYQDNYQNLAKKLSNLRMKYNQEDNEILTGVNLDFSNENDELKNKNAELKKAFSQSQSSKKGKKPLCHADDKNYELSKSSSLMEESEETKARPINNIDYNETFNSERNIRILSKLILELQRALRSHFRPSVGQLTKWLNSLHKSCCSQSKLKSTRRITKDNHHVYNNGQIQDKRLRQVKAAKDLYKKGYEQIMKYEKRELLLNLANRLYHSPEISEDDEEDLSKPSSVFMITHAYIEQKDMAFNTERN</sequence>
<feature type="region of interest" description="Disordered" evidence="1">
    <location>
        <begin position="179"/>
        <end position="199"/>
    </location>
</feature>
<evidence type="ECO:0000313" key="3">
    <source>
        <dbReference type="Proteomes" id="UP000789570"/>
    </source>
</evidence>
<keyword evidence="3" id="KW-1185">Reference proteome</keyword>
<dbReference type="Proteomes" id="UP000789570">
    <property type="component" value="Unassembled WGS sequence"/>
</dbReference>
<name>A0A9N9H8B6_9GLOM</name>
<dbReference type="AlphaFoldDB" id="A0A9N9H8B6"/>
<gene>
    <name evidence="2" type="ORF">FCALED_LOCUS11320</name>
</gene>
<dbReference type="OrthoDB" id="2424212at2759"/>
<organism evidence="2 3">
    <name type="scientific">Funneliformis caledonium</name>
    <dbReference type="NCBI Taxonomy" id="1117310"/>
    <lineage>
        <taxon>Eukaryota</taxon>
        <taxon>Fungi</taxon>
        <taxon>Fungi incertae sedis</taxon>
        <taxon>Mucoromycota</taxon>
        <taxon>Glomeromycotina</taxon>
        <taxon>Glomeromycetes</taxon>
        <taxon>Glomerales</taxon>
        <taxon>Glomeraceae</taxon>
        <taxon>Funneliformis</taxon>
    </lineage>
</organism>